<keyword evidence="8" id="KW-0819">tRNA processing</keyword>
<keyword evidence="6" id="KW-0963">Cytoplasm</keyword>
<comment type="pathway">
    <text evidence="3">tRNA modification; 5-methoxycarbonylmethyl-2-thiouridine-tRNA biosynthesis.</text>
</comment>
<evidence type="ECO:0000256" key="7">
    <source>
        <dbReference type="ARBA" id="ARBA00022574"/>
    </source>
</evidence>
<dbReference type="InterPro" id="IPR015943">
    <property type="entry name" value="WD40/YVTN_repeat-like_dom_sf"/>
</dbReference>
<comment type="caution">
    <text evidence="13">The sequence shown here is derived from an EMBL/GenBank/DDBJ whole genome shotgun (WGS) entry which is preliminary data.</text>
</comment>
<dbReference type="Pfam" id="PF00400">
    <property type="entry name" value="WD40"/>
    <property type="match status" value="6"/>
</dbReference>
<dbReference type="GO" id="GO:0005634">
    <property type="term" value="C:nucleus"/>
    <property type="evidence" value="ECO:0007669"/>
    <property type="project" value="UniProtKB-SubCell"/>
</dbReference>
<dbReference type="SUPFAM" id="SSF50998">
    <property type="entry name" value="Quinoprotein alcohol dehydrogenase-like"/>
    <property type="match status" value="1"/>
</dbReference>
<evidence type="ECO:0000256" key="10">
    <source>
        <dbReference type="ARBA" id="ARBA00023242"/>
    </source>
</evidence>
<evidence type="ECO:0000256" key="9">
    <source>
        <dbReference type="ARBA" id="ARBA00022737"/>
    </source>
</evidence>
<evidence type="ECO:0000256" key="8">
    <source>
        <dbReference type="ARBA" id="ARBA00022694"/>
    </source>
</evidence>
<dbReference type="InterPro" id="IPR037289">
    <property type="entry name" value="Elp2"/>
</dbReference>
<name>A0A427YS46_9TREE</name>
<dbReference type="InterPro" id="IPR036322">
    <property type="entry name" value="WD40_repeat_dom_sf"/>
</dbReference>
<dbReference type="SUPFAM" id="SSF50978">
    <property type="entry name" value="WD40 repeat-like"/>
    <property type="match status" value="2"/>
</dbReference>
<dbReference type="PROSITE" id="PS50294">
    <property type="entry name" value="WD_REPEATS_REGION"/>
    <property type="match status" value="1"/>
</dbReference>
<gene>
    <name evidence="13" type="ORF">EHS25_006553</name>
</gene>
<feature type="region of interest" description="Disordered" evidence="12">
    <location>
        <begin position="530"/>
        <end position="580"/>
    </location>
</feature>
<keyword evidence="7 11" id="KW-0853">WD repeat</keyword>
<reference evidence="13 14" key="1">
    <citation type="submission" date="2018-11" db="EMBL/GenBank/DDBJ databases">
        <title>Genome sequence of Saitozyma podzolica DSM 27192.</title>
        <authorList>
            <person name="Aliyu H."/>
            <person name="Gorte O."/>
            <person name="Ochsenreither K."/>
        </authorList>
    </citation>
    <scope>NUCLEOTIDE SEQUENCE [LARGE SCALE GENOMIC DNA]</scope>
    <source>
        <strain evidence="13 14">DSM 27192</strain>
    </source>
</reference>
<evidence type="ECO:0000256" key="2">
    <source>
        <dbReference type="ARBA" id="ARBA00004496"/>
    </source>
</evidence>
<dbReference type="SMART" id="SM00320">
    <property type="entry name" value="WD40"/>
    <property type="match status" value="11"/>
</dbReference>
<dbReference type="Gene3D" id="2.130.10.10">
    <property type="entry name" value="YVTN repeat-like/Quinoprotein amine dehydrogenase"/>
    <property type="match status" value="4"/>
</dbReference>
<dbReference type="PANTHER" id="PTHR44111:SF1">
    <property type="entry name" value="ELONGATOR COMPLEX PROTEIN 2"/>
    <property type="match status" value="1"/>
</dbReference>
<dbReference type="Proteomes" id="UP000279259">
    <property type="component" value="Unassembled WGS sequence"/>
</dbReference>
<dbReference type="UniPathway" id="UPA00988"/>
<dbReference type="InterPro" id="IPR011047">
    <property type="entry name" value="Quinoprotein_ADH-like_sf"/>
</dbReference>
<dbReference type="AlphaFoldDB" id="A0A427YS46"/>
<dbReference type="GO" id="GO:0005737">
    <property type="term" value="C:cytoplasm"/>
    <property type="evidence" value="ECO:0007669"/>
    <property type="project" value="UniProtKB-SubCell"/>
</dbReference>
<feature type="repeat" description="WD" evidence="11">
    <location>
        <begin position="654"/>
        <end position="686"/>
    </location>
</feature>
<keyword evidence="10" id="KW-0539">Nucleus</keyword>
<dbReference type="PROSITE" id="PS50082">
    <property type="entry name" value="WD_REPEATS_2"/>
    <property type="match status" value="4"/>
</dbReference>
<dbReference type="EMBL" id="RSCD01000003">
    <property type="protein sequence ID" value="RSH93901.1"/>
    <property type="molecule type" value="Genomic_DNA"/>
</dbReference>
<keyword evidence="14" id="KW-1185">Reference proteome</keyword>
<feature type="repeat" description="WD" evidence="11">
    <location>
        <begin position="425"/>
        <end position="455"/>
    </location>
</feature>
<sequence>MRTSPAYISIGANRSSSCSACSSSGTLAFGAGLFVALWNTEDERGVGVHTTLPGHVGQVTTLKLLSDSPGYTTFVSGDSVGEVRIWRDGPAGYTCVLAFGAHPGHSVSALAVSPATPTQDGGALNNHVFTGGSDGAVKLWRIEGKKAEEVQRMDLRGKLPLDMEVAYLPGSQAPVLAIGCTDRRIQLWTRTNGVFSHAISLEGHEDWIRCLSFTSFPSSSSSSGADLLLASGSQDNYIRLWRVSAASSPSRPGDTAGKAEGSGADQSELSLDMLDEFERKLAGEAGGSVQISTKAHVLAVEDLSGPSRYNVTLEALLIGHEAGLTNLHWSSSASVSDSASPPLLLSTASDNSLIVWSPSSHSTSTDGIWVPSHRFGVLGGRGLAFFGAIWGRGGKTVLASGWNGGWERWVRDDDVDEVWQPKAGLTGHFGEVQSVVWDPKGDYLLSVGSDQTSRIHAACSPSAVAGPSRQQTGTPVWAEIARPQIHGYDMTDAAWLSGLRFASGADEKVTRVFDAPAGFVESLGTLGVASSKKDEVDAASRPKGATVPPLGLSNRALGKAPDQPETPGAHVPNPSHDSISRALTSLPTEEELASSTLWPEVEKIYGHGYEASSKTLGPGSGPGCWMHADRADRVEHAVVRLSDTSTWDHAGEPLAGHSLTVTRIAFSPDDERILTCSRDRGWRMFSKANNGPGYVPLTSEEKAHARMVLDCCWSPNGDMFATASRDKTIKIWTAATPEATQWACSATLKLTESITAVDLTLHGSMLVLAAGTESGGIVVYSISAADGAVSSKELLKIDESSSHVAAVNRLAWRQAREGRSGLQLASCSDDRSVRVFDVELDTA</sequence>
<evidence type="ECO:0000256" key="1">
    <source>
        <dbReference type="ARBA" id="ARBA00004123"/>
    </source>
</evidence>
<dbReference type="STRING" id="1890683.A0A427YS46"/>
<evidence type="ECO:0000256" key="3">
    <source>
        <dbReference type="ARBA" id="ARBA00005043"/>
    </source>
</evidence>
<comment type="similarity">
    <text evidence="4">Belongs to the WD repeat ELP2 family.</text>
</comment>
<evidence type="ECO:0000256" key="11">
    <source>
        <dbReference type="PROSITE-ProRule" id="PRU00221"/>
    </source>
</evidence>
<protein>
    <recommendedName>
        <fullName evidence="5">Elongator complex protein 2</fullName>
    </recommendedName>
</protein>
<dbReference type="InterPro" id="IPR001680">
    <property type="entry name" value="WD40_rpt"/>
</dbReference>
<comment type="subcellular location">
    <subcellularLocation>
        <location evidence="2">Cytoplasm</location>
    </subcellularLocation>
    <subcellularLocation>
        <location evidence="1">Nucleus</location>
    </subcellularLocation>
</comment>
<proteinExistence type="inferred from homology"/>
<dbReference type="PANTHER" id="PTHR44111">
    <property type="entry name" value="ELONGATOR COMPLEX PROTEIN 2"/>
    <property type="match status" value="1"/>
</dbReference>
<evidence type="ECO:0000256" key="12">
    <source>
        <dbReference type="SAM" id="MobiDB-lite"/>
    </source>
</evidence>
<feature type="repeat" description="WD" evidence="11">
    <location>
        <begin position="201"/>
        <end position="251"/>
    </location>
</feature>
<evidence type="ECO:0000256" key="4">
    <source>
        <dbReference type="ARBA" id="ARBA00005881"/>
    </source>
</evidence>
<evidence type="ECO:0000256" key="6">
    <source>
        <dbReference type="ARBA" id="ARBA00022490"/>
    </source>
</evidence>
<accession>A0A427YS46</accession>
<evidence type="ECO:0000313" key="13">
    <source>
        <dbReference type="EMBL" id="RSH93901.1"/>
    </source>
</evidence>
<dbReference type="GO" id="GO:0033588">
    <property type="term" value="C:elongator holoenzyme complex"/>
    <property type="evidence" value="ECO:0007669"/>
    <property type="project" value="InterPro"/>
</dbReference>
<feature type="repeat" description="WD" evidence="11">
    <location>
        <begin position="701"/>
        <end position="742"/>
    </location>
</feature>
<organism evidence="13 14">
    <name type="scientific">Saitozyma podzolica</name>
    <dbReference type="NCBI Taxonomy" id="1890683"/>
    <lineage>
        <taxon>Eukaryota</taxon>
        <taxon>Fungi</taxon>
        <taxon>Dikarya</taxon>
        <taxon>Basidiomycota</taxon>
        <taxon>Agaricomycotina</taxon>
        <taxon>Tremellomycetes</taxon>
        <taxon>Tremellales</taxon>
        <taxon>Trimorphomycetaceae</taxon>
        <taxon>Saitozyma</taxon>
    </lineage>
</organism>
<evidence type="ECO:0000313" key="14">
    <source>
        <dbReference type="Proteomes" id="UP000279259"/>
    </source>
</evidence>
<dbReference type="OrthoDB" id="27911at2759"/>
<dbReference type="GO" id="GO:0002098">
    <property type="term" value="P:tRNA wobble uridine modification"/>
    <property type="evidence" value="ECO:0007669"/>
    <property type="project" value="InterPro"/>
</dbReference>
<feature type="compositionally biased region" description="Basic and acidic residues" evidence="12">
    <location>
        <begin position="531"/>
        <end position="540"/>
    </location>
</feature>
<evidence type="ECO:0000256" key="5">
    <source>
        <dbReference type="ARBA" id="ARBA00020267"/>
    </source>
</evidence>
<keyword evidence="9" id="KW-0677">Repeat</keyword>